<name>A0ABQ1ZB72_9BACT</name>
<dbReference type="EMBL" id="BMIA01000006">
    <property type="protein sequence ID" value="GGH53391.1"/>
    <property type="molecule type" value="Genomic_DNA"/>
</dbReference>
<accession>A0ABQ1ZB72</accession>
<gene>
    <name evidence="1" type="ORF">GCM10007423_58810</name>
</gene>
<dbReference type="Proteomes" id="UP000600214">
    <property type="component" value="Unassembled WGS sequence"/>
</dbReference>
<proteinExistence type="predicted"/>
<keyword evidence="2" id="KW-1185">Reference proteome</keyword>
<evidence type="ECO:0000313" key="2">
    <source>
        <dbReference type="Proteomes" id="UP000600214"/>
    </source>
</evidence>
<reference evidence="2" key="1">
    <citation type="journal article" date="2019" name="Int. J. Syst. Evol. Microbiol.">
        <title>The Global Catalogue of Microorganisms (GCM) 10K type strain sequencing project: providing services to taxonomists for standard genome sequencing and annotation.</title>
        <authorList>
            <consortium name="The Broad Institute Genomics Platform"/>
            <consortium name="The Broad Institute Genome Sequencing Center for Infectious Disease"/>
            <person name="Wu L."/>
            <person name="Ma J."/>
        </authorList>
    </citation>
    <scope>NUCLEOTIDE SEQUENCE [LARGE SCALE GENOMIC DNA]</scope>
    <source>
        <strain evidence="2">CGMCC 1.15288</strain>
    </source>
</reference>
<evidence type="ECO:0000313" key="1">
    <source>
        <dbReference type="EMBL" id="GGH53391.1"/>
    </source>
</evidence>
<comment type="caution">
    <text evidence="1">The sequence shown here is derived from an EMBL/GenBank/DDBJ whole genome shotgun (WGS) entry which is preliminary data.</text>
</comment>
<protein>
    <submittedName>
        <fullName evidence="1">Uncharacterized protein</fullName>
    </submittedName>
</protein>
<sequence length="75" mass="8483">MPGNRISIEKMWFFILNVCGWLNPALVGKVPIIEFETIEQILKFEARHNKAETKFKTTKTADVTVVVAKNSCSSL</sequence>
<organism evidence="1 2">
    <name type="scientific">Dyadobacter endophyticus</name>
    <dbReference type="NCBI Taxonomy" id="1749036"/>
    <lineage>
        <taxon>Bacteria</taxon>
        <taxon>Pseudomonadati</taxon>
        <taxon>Bacteroidota</taxon>
        <taxon>Cytophagia</taxon>
        <taxon>Cytophagales</taxon>
        <taxon>Spirosomataceae</taxon>
        <taxon>Dyadobacter</taxon>
    </lineage>
</organism>